<organism evidence="1 2">
    <name type="scientific">Luteolibacter arcticus</name>
    <dbReference type="NCBI Taxonomy" id="1581411"/>
    <lineage>
        <taxon>Bacteria</taxon>
        <taxon>Pseudomonadati</taxon>
        <taxon>Verrucomicrobiota</taxon>
        <taxon>Verrucomicrobiia</taxon>
        <taxon>Verrucomicrobiales</taxon>
        <taxon>Verrucomicrobiaceae</taxon>
        <taxon>Luteolibacter</taxon>
    </lineage>
</organism>
<gene>
    <name evidence="1" type="ORF">OKA05_17260</name>
</gene>
<name>A0ABT3GLC2_9BACT</name>
<evidence type="ECO:0000313" key="2">
    <source>
        <dbReference type="Proteomes" id="UP001320876"/>
    </source>
</evidence>
<dbReference type="EMBL" id="JAPDDT010000007">
    <property type="protein sequence ID" value="MCW1924318.1"/>
    <property type="molecule type" value="Genomic_DNA"/>
</dbReference>
<evidence type="ECO:0000313" key="1">
    <source>
        <dbReference type="EMBL" id="MCW1924318.1"/>
    </source>
</evidence>
<dbReference type="Proteomes" id="UP001320876">
    <property type="component" value="Unassembled WGS sequence"/>
</dbReference>
<protein>
    <submittedName>
        <fullName evidence="1">Uncharacterized protein</fullName>
    </submittedName>
</protein>
<reference evidence="1 2" key="1">
    <citation type="submission" date="2022-10" db="EMBL/GenBank/DDBJ databases">
        <title>Luteolibacter arcticus strain CCTCC AB 2014275, whole genome shotgun sequencing project.</title>
        <authorList>
            <person name="Zhao G."/>
            <person name="Shen L."/>
        </authorList>
    </citation>
    <scope>NUCLEOTIDE SEQUENCE [LARGE SCALE GENOMIC DNA]</scope>
    <source>
        <strain evidence="1 2">CCTCC AB 2014275</strain>
    </source>
</reference>
<dbReference type="RefSeq" id="WP_264488427.1">
    <property type="nucleotide sequence ID" value="NZ_JAPDDT010000007.1"/>
</dbReference>
<proteinExistence type="predicted"/>
<comment type="caution">
    <text evidence="1">The sequence shown here is derived from an EMBL/GenBank/DDBJ whole genome shotgun (WGS) entry which is preliminary data.</text>
</comment>
<keyword evidence="2" id="KW-1185">Reference proteome</keyword>
<accession>A0ABT3GLC2</accession>
<sequence length="66" mass="7428">MTGAHPNKASIKKAATRLVRDLPESASWDDLMYEILVRQKIEAGLANIRDGRQHSHQTVREEFGLA</sequence>